<organism evidence="1 2">
    <name type="scientific">Sulfurovum lithotrophicum</name>
    <dbReference type="NCBI Taxonomy" id="206403"/>
    <lineage>
        <taxon>Bacteria</taxon>
        <taxon>Pseudomonadati</taxon>
        <taxon>Campylobacterota</taxon>
        <taxon>Epsilonproteobacteria</taxon>
        <taxon>Campylobacterales</taxon>
        <taxon>Sulfurovaceae</taxon>
        <taxon>Sulfurovum</taxon>
    </lineage>
</organism>
<dbReference type="NCBIfam" id="NF003372">
    <property type="entry name" value="PRK04447.1-5"/>
    <property type="match status" value="1"/>
</dbReference>
<dbReference type="InterPro" id="IPR036087">
    <property type="entry name" value="Nict_dMeBzImd_PRibTrfase_sf"/>
</dbReference>
<reference evidence="2" key="2">
    <citation type="journal article" date="2017" name="Stand. Genomic Sci.">
        <title>Complete genome sequence of the sulfur-oxidizing chemolithoautotrophic Sulfurovum lithotrophicum 42BKTT.</title>
        <authorList>
            <person name="Jeon W."/>
            <person name="Priscilla L."/>
            <person name="Park G."/>
            <person name="Lee H."/>
            <person name="Lee N."/>
            <person name="Lee D."/>
            <person name="Kwon H."/>
            <person name="Ahn I."/>
            <person name="Lee C."/>
            <person name="Lee H."/>
            <person name="Ahn J."/>
        </authorList>
    </citation>
    <scope>NUCLEOTIDE SEQUENCE [LARGE SCALE GENOMIC DNA]</scope>
    <source>
        <strain evidence="2">ATCC BAA-797 / 42BKT</strain>
    </source>
</reference>
<dbReference type="EMBL" id="CP011308">
    <property type="protein sequence ID" value="AKF25998.1"/>
    <property type="molecule type" value="Genomic_DNA"/>
</dbReference>
<dbReference type="Proteomes" id="UP000034444">
    <property type="component" value="Chromosome"/>
</dbReference>
<protein>
    <submittedName>
        <fullName evidence="1">Nicotinate-nucleotide--dimethylbenzimidazole phosphoribosyltransferase</fullName>
    </submittedName>
</protein>
<dbReference type="InterPro" id="IPR002805">
    <property type="entry name" value="Nict_dMeBzImd_PRibTrfase_arc"/>
</dbReference>
<dbReference type="HAMAP" id="MF_01086">
    <property type="entry name" value="UPF0284"/>
    <property type="match status" value="1"/>
</dbReference>
<keyword evidence="2" id="KW-1185">Reference proteome</keyword>
<accession>A0A7U4M347</accession>
<gene>
    <name evidence="1" type="ORF">YH65_07320</name>
</gene>
<evidence type="ECO:0000313" key="1">
    <source>
        <dbReference type="EMBL" id="AKF25998.1"/>
    </source>
</evidence>
<keyword evidence="1" id="KW-0328">Glycosyltransferase</keyword>
<dbReference type="InterPro" id="IPR003200">
    <property type="entry name" value="Nict_dMeBzImd_PRibTrfase"/>
</dbReference>
<dbReference type="GO" id="GO:0008939">
    <property type="term" value="F:nicotinate-nucleotide-dimethylbenzimidazole phosphoribosyltransferase activity"/>
    <property type="evidence" value="ECO:0007669"/>
    <property type="project" value="InterPro"/>
</dbReference>
<dbReference type="AlphaFoldDB" id="A0A7U4M347"/>
<dbReference type="KEGG" id="slh:YH65_07320"/>
<dbReference type="Gene3D" id="3.40.50.10210">
    <property type="match status" value="1"/>
</dbReference>
<dbReference type="NCBIfam" id="TIGR00303">
    <property type="entry name" value="nicotinate mononucleotide-dependent phosphoribosyltransferase CobT"/>
    <property type="match status" value="1"/>
</dbReference>
<dbReference type="SUPFAM" id="SSF52733">
    <property type="entry name" value="Nicotinate mononucleotide:5,6-dimethylbenzimidazole phosphoribosyltransferase (CobT)"/>
    <property type="match status" value="1"/>
</dbReference>
<proteinExistence type="inferred from homology"/>
<sequence>MKTITGDKSFLHPLVDKKATFMLAMSNTKTAKIKGISQAGLPGLLHLTPTLDAEFLSRGKLKSLKKLPKTKNGIPTPALISRAIHLLYPYGHIEAMDLGLKIPPKLKCPQYRFDIKPSGSIDKGANIEARTLFEKGMAFGRSYQCKEHYLILGESVPSGTTTAAASALALGYHARSLFSSSFKNVPKNIKKRTIDKALSKIKEKTDPFDILSSVGDNMLIFIAGFILGVNSRFPLILAGGTQMAAVLLVADTLAKHLDIKIDSSQLALCTTKWVAEDPNSDIDALLHMLDFPINAYYADFTFSLSHHPLLKLYDKGEAKEGVGAGGALVYGMLNGLTPAEITRQVEGLLP</sequence>
<name>A0A7U4M347_9BACT</name>
<keyword evidence="1" id="KW-0808">Transferase</keyword>
<dbReference type="Pfam" id="PF02277">
    <property type="entry name" value="DBI_PRT"/>
    <property type="match status" value="1"/>
</dbReference>
<dbReference type="PANTHER" id="PTHR38811:SF1">
    <property type="entry name" value="UPF0284 PROTEIN SLL1500"/>
    <property type="match status" value="1"/>
</dbReference>
<evidence type="ECO:0000313" key="2">
    <source>
        <dbReference type="Proteomes" id="UP000034444"/>
    </source>
</evidence>
<dbReference type="PANTHER" id="PTHR38811">
    <property type="match status" value="1"/>
</dbReference>
<reference evidence="1 2" key="1">
    <citation type="submission" date="2015-04" db="EMBL/GenBank/DDBJ databases">
        <title>Complete genome sequence of Sulfurovum lithotrophicum ATCC BAA-797T.</title>
        <authorList>
            <person name="Ahn J."/>
            <person name="Park G."/>
            <person name="Jeon W."/>
            <person name="Jang Y."/>
            <person name="Jang M."/>
            <person name="Lee H."/>
            <person name="Lee H."/>
        </authorList>
    </citation>
    <scope>NUCLEOTIDE SEQUENCE [LARGE SCALE GENOMIC DNA]</scope>
    <source>
        <strain evidence="2">ATCC BAA-797 / 42BKT</strain>
    </source>
</reference>